<evidence type="ECO:0000313" key="5">
    <source>
        <dbReference type="Proteomes" id="UP000228976"/>
    </source>
</evidence>
<dbReference type="InterPro" id="IPR050490">
    <property type="entry name" value="Bact_solute-bd_prot1"/>
</dbReference>
<dbReference type="RefSeq" id="WP_094690233.1">
    <property type="nucleotide sequence ID" value="NZ_JACBYZ010000001.1"/>
</dbReference>
<dbReference type="EMBL" id="MWWU01000004">
    <property type="protein sequence ID" value="OZG55167.1"/>
    <property type="molecule type" value="Genomic_DNA"/>
</dbReference>
<proteinExistence type="predicted"/>
<dbReference type="AlphaFoldDB" id="A0A261F7Q3"/>
<dbReference type="Proteomes" id="UP000715651">
    <property type="component" value="Unassembled WGS sequence"/>
</dbReference>
<keyword evidence="1 2" id="KW-0732">Signal</keyword>
<evidence type="ECO:0000313" key="4">
    <source>
        <dbReference type="EMBL" id="OZG55167.1"/>
    </source>
</evidence>
<gene>
    <name evidence="4" type="ORF">AEAE_1145</name>
    <name evidence="3" type="ORF">K8U78_02470</name>
</gene>
<evidence type="ECO:0000256" key="2">
    <source>
        <dbReference type="SAM" id="SignalP"/>
    </source>
</evidence>
<dbReference type="PANTHER" id="PTHR43649:SF33">
    <property type="entry name" value="POLYGALACTURONAN_RHAMNOGALACTURONAN-BINDING PROTEIN YTCQ"/>
    <property type="match status" value="1"/>
</dbReference>
<dbReference type="OrthoDB" id="3225049at2"/>
<name>A0A261F7Q3_9BIFI</name>
<dbReference type="PANTHER" id="PTHR43649">
    <property type="entry name" value="ARABINOSE-BINDING PROTEIN-RELATED"/>
    <property type="match status" value="1"/>
</dbReference>
<dbReference type="Proteomes" id="UP000228976">
    <property type="component" value="Unassembled WGS sequence"/>
</dbReference>
<feature type="signal peptide" evidence="2">
    <location>
        <begin position="1"/>
        <end position="23"/>
    </location>
</feature>
<feature type="chain" id="PRO_5038223358" evidence="2">
    <location>
        <begin position="24"/>
        <end position="535"/>
    </location>
</feature>
<keyword evidence="5" id="KW-1185">Reference proteome</keyword>
<evidence type="ECO:0000313" key="3">
    <source>
        <dbReference type="EMBL" id="HJF18017.1"/>
    </source>
</evidence>
<reference evidence="3" key="3">
    <citation type="submission" date="2021-09" db="EMBL/GenBank/DDBJ databases">
        <authorList>
            <person name="Gilroy R."/>
        </authorList>
    </citation>
    <scope>NUCLEOTIDE SEQUENCE</scope>
    <source>
        <strain evidence="3">578</strain>
    </source>
</reference>
<reference evidence="3" key="2">
    <citation type="journal article" date="2021" name="PeerJ">
        <title>Extensive microbial diversity within the chicken gut microbiome revealed by metagenomics and culture.</title>
        <authorList>
            <person name="Gilroy R."/>
            <person name="Ravi A."/>
            <person name="Getino M."/>
            <person name="Pursley I."/>
            <person name="Horton D.L."/>
            <person name="Alikhan N.F."/>
            <person name="Baker D."/>
            <person name="Gharbi K."/>
            <person name="Hall N."/>
            <person name="Watson M."/>
            <person name="Adriaenssens E.M."/>
            <person name="Foster-Nyarko E."/>
            <person name="Jarju S."/>
            <person name="Secka A."/>
            <person name="Antonio M."/>
            <person name="Oren A."/>
            <person name="Chaudhuri R.R."/>
            <person name="La Ragione R."/>
            <person name="Hildebrand F."/>
            <person name="Pallen M.J."/>
        </authorList>
    </citation>
    <scope>NUCLEOTIDE SEQUENCE</scope>
    <source>
        <strain evidence="3">578</strain>
    </source>
</reference>
<comment type="caution">
    <text evidence="4">The sequence shown here is derived from an EMBL/GenBank/DDBJ whole genome shotgun (WGS) entry which is preliminary data.</text>
</comment>
<protein>
    <submittedName>
        <fullName evidence="4">ABC transporter</fullName>
    </submittedName>
    <submittedName>
        <fullName evidence="3">Extracellular solute-binding protein</fullName>
    </submittedName>
</protein>
<organism evidence="4 5">
    <name type="scientific">Aeriscardovia aeriphila</name>
    <dbReference type="NCBI Taxonomy" id="218139"/>
    <lineage>
        <taxon>Bacteria</taxon>
        <taxon>Bacillati</taxon>
        <taxon>Actinomycetota</taxon>
        <taxon>Actinomycetes</taxon>
        <taxon>Bifidobacteriales</taxon>
        <taxon>Bifidobacteriaceae</taxon>
        <taxon>Aeriscardovia</taxon>
    </lineage>
</organism>
<dbReference type="SUPFAM" id="SSF53850">
    <property type="entry name" value="Periplasmic binding protein-like II"/>
    <property type="match status" value="1"/>
</dbReference>
<reference evidence="4 5" key="1">
    <citation type="journal article" date="2017" name="BMC Genomics">
        <title>Comparative genomic and phylogenomic analyses of the Bifidobacteriaceae family.</title>
        <authorList>
            <person name="Lugli G.A."/>
            <person name="Milani C."/>
            <person name="Turroni F."/>
            <person name="Duranti S."/>
            <person name="Mancabelli L."/>
            <person name="Mangifesta M."/>
            <person name="Ferrario C."/>
            <person name="Modesto M."/>
            <person name="Mattarelli P."/>
            <person name="Jiri K."/>
            <person name="van Sinderen D."/>
            <person name="Ventura M."/>
        </authorList>
    </citation>
    <scope>NUCLEOTIDE SEQUENCE [LARGE SCALE GENOMIC DNA]</scope>
    <source>
        <strain evidence="4 5">LMG 21773</strain>
    </source>
</reference>
<dbReference type="EMBL" id="DYWK01000003">
    <property type="protein sequence ID" value="HJF18017.1"/>
    <property type="molecule type" value="Genomic_DNA"/>
</dbReference>
<sequence>MSQGRAWKILAASVALATIVPLAACGNSKPTTDSQGRPIVNILVRRNVTDNPMQKTGFTKELEAACKCAIKWSEVSDNAWGQQKSAKMAASEFPDIGLSLFDRNDAAKYKDYFADFGPHLKDMPNVKAFFDAHPGALKYVQTGKKIPLLPSDRGKGYEVSATHMFINKTWLDKLGLKMPTTWDELKQVLEAFKKDDPNGNGKADEVPMNIRGLGFGLWSPLTLMNSEGVVTSFMGGGASEQGYYVENGKVKTYWTSQALKDTISYLHELLAEGLIPKDVLTRDASQYQAQTISDGKVAKSGVTFGWSNYSEFGNDLAGQYVTLPPLKKDASTPDSQVKWDYSQDAARWAYTASGVTVNPNAANLKAVWKVINAMYSEKLSVEGFYGSIPDIVKDDGNHQYTVDTKKAYAEYPDTRAVALQDRFGGWIRDDVKMVGDTNAEQVTASDLAVRDARKHVDGEKDVIPIYVLPSIDDTNTLQNNNTAIANYGNNQLAKWLQKGGIDQEWNDYVKKISEPSLGLDQNIKIWQKYYDKVVK</sequence>
<evidence type="ECO:0000256" key="1">
    <source>
        <dbReference type="ARBA" id="ARBA00022729"/>
    </source>
</evidence>
<dbReference type="Gene3D" id="3.40.190.10">
    <property type="entry name" value="Periplasmic binding protein-like II"/>
    <property type="match status" value="2"/>
</dbReference>
<accession>A0A261F7Q3</accession>